<accession>A0A7I9UW28</accession>
<dbReference type="Gene3D" id="1.10.10.60">
    <property type="entry name" value="Homeodomain-like"/>
    <property type="match status" value="1"/>
</dbReference>
<comment type="caution">
    <text evidence="6">The sequence shown here is derived from an EMBL/GenBank/DDBJ whole genome shotgun (WGS) entry which is preliminary data.</text>
</comment>
<dbReference type="EMBL" id="BJOU01000001">
    <property type="protein sequence ID" value="GED97189.1"/>
    <property type="molecule type" value="Genomic_DNA"/>
</dbReference>
<dbReference type="Proteomes" id="UP000444980">
    <property type="component" value="Unassembled WGS sequence"/>
</dbReference>
<reference evidence="7" key="1">
    <citation type="submission" date="2019-06" db="EMBL/GenBank/DDBJ databases">
        <title>Gordonia isolated from sludge of a wastewater treatment plant.</title>
        <authorList>
            <person name="Tamura T."/>
            <person name="Aoyama K."/>
            <person name="Kang Y."/>
            <person name="Saito S."/>
            <person name="Akiyama N."/>
            <person name="Yazawa K."/>
            <person name="Gonoi T."/>
            <person name="Mikami Y."/>
        </authorList>
    </citation>
    <scope>NUCLEOTIDE SEQUENCE [LARGE SCALE GENOMIC DNA]</scope>
    <source>
        <strain evidence="7">NBRC 107697</strain>
    </source>
</reference>
<dbReference type="Gene3D" id="1.10.357.10">
    <property type="entry name" value="Tetracycline Repressor, domain 2"/>
    <property type="match status" value="1"/>
</dbReference>
<evidence type="ECO:0000256" key="4">
    <source>
        <dbReference type="PROSITE-ProRule" id="PRU00335"/>
    </source>
</evidence>
<feature type="DNA-binding region" description="H-T-H motif" evidence="4">
    <location>
        <begin position="22"/>
        <end position="41"/>
    </location>
</feature>
<dbReference type="PROSITE" id="PS50977">
    <property type="entry name" value="HTH_TETR_2"/>
    <property type="match status" value="1"/>
</dbReference>
<dbReference type="GO" id="GO:0003700">
    <property type="term" value="F:DNA-binding transcription factor activity"/>
    <property type="evidence" value="ECO:0007669"/>
    <property type="project" value="TreeGrafter"/>
</dbReference>
<sequence length="176" mass="19367">MRRSIDSAALQLFAENGYRSVTTDQIAEAAGVSPSTYYRHVPSKEDLVLGPIRASSAAIVERFADIDASTPEDDLITAIRDQTQAMNDLEARRWRTIITGAPDILDRVHLITDNDRDALIAIAAHRLGRGADDWHAGVLVATVLAVVEYGYRRWMTATDQTPLIDYLDTALTARTG</sequence>
<dbReference type="AlphaFoldDB" id="A0A7I9UW28"/>
<evidence type="ECO:0000259" key="5">
    <source>
        <dbReference type="PROSITE" id="PS50977"/>
    </source>
</evidence>
<keyword evidence="1" id="KW-0805">Transcription regulation</keyword>
<gene>
    <name evidence="6" type="ORF">nbrc107697_12280</name>
</gene>
<dbReference type="Pfam" id="PF17754">
    <property type="entry name" value="TetR_C_14"/>
    <property type="match status" value="1"/>
</dbReference>
<dbReference type="Pfam" id="PF00440">
    <property type="entry name" value="TetR_N"/>
    <property type="match status" value="1"/>
</dbReference>
<name>A0A7I9UW28_9ACTN</name>
<dbReference type="SUPFAM" id="SSF46689">
    <property type="entry name" value="Homeodomain-like"/>
    <property type="match status" value="1"/>
</dbReference>
<protein>
    <submittedName>
        <fullName evidence="6">TetR family transcriptional regulator</fullName>
    </submittedName>
</protein>
<dbReference type="PANTHER" id="PTHR30055:SF238">
    <property type="entry name" value="MYCOFACTOCIN BIOSYNTHESIS TRANSCRIPTIONAL REGULATOR MFTR-RELATED"/>
    <property type="match status" value="1"/>
</dbReference>
<dbReference type="GO" id="GO:0000976">
    <property type="term" value="F:transcription cis-regulatory region binding"/>
    <property type="evidence" value="ECO:0007669"/>
    <property type="project" value="TreeGrafter"/>
</dbReference>
<feature type="domain" description="HTH tetR-type" evidence="5">
    <location>
        <begin position="1"/>
        <end position="59"/>
    </location>
</feature>
<evidence type="ECO:0000256" key="3">
    <source>
        <dbReference type="ARBA" id="ARBA00023163"/>
    </source>
</evidence>
<dbReference type="RefSeq" id="WP_161926552.1">
    <property type="nucleotide sequence ID" value="NZ_BJOU01000001.1"/>
</dbReference>
<evidence type="ECO:0000313" key="7">
    <source>
        <dbReference type="Proteomes" id="UP000444980"/>
    </source>
</evidence>
<evidence type="ECO:0000256" key="2">
    <source>
        <dbReference type="ARBA" id="ARBA00023125"/>
    </source>
</evidence>
<keyword evidence="7" id="KW-1185">Reference proteome</keyword>
<dbReference type="OrthoDB" id="4746440at2"/>
<dbReference type="PRINTS" id="PR00455">
    <property type="entry name" value="HTHTETR"/>
</dbReference>
<dbReference type="PANTHER" id="PTHR30055">
    <property type="entry name" value="HTH-TYPE TRANSCRIPTIONAL REGULATOR RUTR"/>
    <property type="match status" value="1"/>
</dbReference>
<dbReference type="InterPro" id="IPR009057">
    <property type="entry name" value="Homeodomain-like_sf"/>
</dbReference>
<dbReference type="InterPro" id="IPR001647">
    <property type="entry name" value="HTH_TetR"/>
</dbReference>
<evidence type="ECO:0000256" key="1">
    <source>
        <dbReference type="ARBA" id="ARBA00023015"/>
    </source>
</evidence>
<keyword evidence="2 4" id="KW-0238">DNA-binding</keyword>
<dbReference type="InterPro" id="IPR041347">
    <property type="entry name" value="MftR_C"/>
</dbReference>
<organism evidence="6 7">
    <name type="scientific">Gordonia crocea</name>
    <dbReference type="NCBI Taxonomy" id="589162"/>
    <lineage>
        <taxon>Bacteria</taxon>
        <taxon>Bacillati</taxon>
        <taxon>Actinomycetota</taxon>
        <taxon>Actinomycetes</taxon>
        <taxon>Mycobacteriales</taxon>
        <taxon>Gordoniaceae</taxon>
        <taxon>Gordonia</taxon>
    </lineage>
</organism>
<keyword evidence="3" id="KW-0804">Transcription</keyword>
<proteinExistence type="predicted"/>
<evidence type="ECO:0000313" key="6">
    <source>
        <dbReference type="EMBL" id="GED97189.1"/>
    </source>
</evidence>
<dbReference type="InterPro" id="IPR050109">
    <property type="entry name" value="HTH-type_TetR-like_transc_reg"/>
</dbReference>